<dbReference type="GO" id="GO:0005576">
    <property type="term" value="C:extracellular region"/>
    <property type="evidence" value="ECO:0007669"/>
    <property type="project" value="InterPro"/>
</dbReference>
<dbReference type="AlphaFoldDB" id="A0AAD8Z2S3"/>
<dbReference type="InterPro" id="IPR020453">
    <property type="entry name" value="IL-22"/>
</dbReference>
<keyword evidence="2" id="KW-1185">Reference proteome</keyword>
<name>A0AAD8Z2S3_9TELE</name>
<comment type="caution">
    <text evidence="1">The sequence shown here is derived from an EMBL/GenBank/DDBJ whole genome shotgun (WGS) entry which is preliminary data.</text>
</comment>
<dbReference type="Proteomes" id="UP001239994">
    <property type="component" value="Unassembled WGS sequence"/>
</dbReference>
<dbReference type="InterPro" id="IPR009079">
    <property type="entry name" value="4_helix_cytokine-like_core"/>
</dbReference>
<evidence type="ECO:0000313" key="1">
    <source>
        <dbReference type="EMBL" id="KAK1790448.1"/>
    </source>
</evidence>
<evidence type="ECO:0000313" key="2">
    <source>
        <dbReference type="Proteomes" id="UP001239994"/>
    </source>
</evidence>
<dbReference type="Pfam" id="PF14565">
    <property type="entry name" value="IL22"/>
    <property type="match status" value="1"/>
</dbReference>
<protein>
    <submittedName>
        <fullName evidence="1">Uncharacterized protein</fullName>
    </submittedName>
</protein>
<dbReference type="EMBL" id="JAROKS010000021">
    <property type="protein sequence ID" value="KAK1790448.1"/>
    <property type="molecule type" value="Genomic_DNA"/>
</dbReference>
<gene>
    <name evidence="1" type="ORF">P4O66_014344</name>
</gene>
<dbReference type="PANTHER" id="PTHR48488:SF1">
    <property type="entry name" value="INTERLEUKIN-22"/>
    <property type="match status" value="1"/>
</dbReference>
<dbReference type="PANTHER" id="PTHR48488">
    <property type="entry name" value="INTERLEUKIN-22"/>
    <property type="match status" value="1"/>
</dbReference>
<organism evidence="1 2">
    <name type="scientific">Electrophorus voltai</name>
    <dbReference type="NCBI Taxonomy" id="2609070"/>
    <lineage>
        <taxon>Eukaryota</taxon>
        <taxon>Metazoa</taxon>
        <taxon>Chordata</taxon>
        <taxon>Craniata</taxon>
        <taxon>Vertebrata</taxon>
        <taxon>Euteleostomi</taxon>
        <taxon>Actinopterygii</taxon>
        <taxon>Neopterygii</taxon>
        <taxon>Teleostei</taxon>
        <taxon>Ostariophysi</taxon>
        <taxon>Gymnotiformes</taxon>
        <taxon>Gymnotoidei</taxon>
        <taxon>Gymnotidae</taxon>
        <taxon>Electrophorus</taxon>
    </lineage>
</organism>
<accession>A0AAD8Z2S3</accession>
<proteinExistence type="predicted"/>
<dbReference type="SUPFAM" id="SSF47266">
    <property type="entry name" value="4-helical cytokines"/>
    <property type="match status" value="1"/>
</dbReference>
<dbReference type="Gene3D" id="1.20.1250.10">
    <property type="match status" value="1"/>
</dbReference>
<reference evidence="1" key="1">
    <citation type="submission" date="2023-03" db="EMBL/GenBank/DDBJ databases">
        <title>Electrophorus voltai genome.</title>
        <authorList>
            <person name="Bian C."/>
        </authorList>
    </citation>
    <scope>NUCLEOTIDE SEQUENCE</scope>
    <source>
        <strain evidence="1">CB-2022</strain>
        <tissue evidence="1">Muscle</tissue>
    </source>
</reference>
<sequence length="202" mass="23599">MILYRSDADIKSGPKRVDIRSYLVKQECKKKSQVRQAIVQVVFLRTVRHRPRPLDNSETWNNVIVMAKHAQARDRDHETRLIPEISSDKLKAGNVCCINARILDYYLSDILHADQIEYPRLHLVKPDLKRVARDLEPHCNSNRDDKEYLQQFRQNLERAAEMYKNKRTATNKAIGETDILFHYLYESCTSVDAEQTTISADQ</sequence>